<organism evidence="3 4">
    <name type="scientific">Hexamita inflata</name>
    <dbReference type="NCBI Taxonomy" id="28002"/>
    <lineage>
        <taxon>Eukaryota</taxon>
        <taxon>Metamonada</taxon>
        <taxon>Diplomonadida</taxon>
        <taxon>Hexamitidae</taxon>
        <taxon>Hexamitinae</taxon>
        <taxon>Hexamita</taxon>
    </lineage>
</organism>
<sequence length="480" mass="55611">MTESEYDMKMINEYKNQVKNGSLVIENDITLKSLRFIEQLDVTELFISFCFNICPKILLKIVKLQISGSMLNDEGFKETELPPHLKSLNLSNNDIIIISSLEQKISTKYLYYLNFSMNKIQNIDCLIGFTELRQLNLKSNKIYNIQALKQMKLESLNLEKKLICKIEALSDMSTLVELILKNNKIENISPLENLVNIKVLQLNMNKIICLHALRNIKGLTELNLSHNKLSNLQGLETLVNLIYLDTSENLLENIQNMQLLVNLQHLLMNKTGIEDLSPLRNLKQLTELHLKQNRIKDTSVLGKLKNLQILDLEQNLITDITSFHNLQKLFTLNLSCNRVISIKPLSKLKLLENAYFYDNSIVDIQSMIISNVKSLEIGRNHVQNIILLREFKNYKNFDVNNIKQRPTGQIHLQTANRIEQVLSTLELNIKYHQMRTNVLNIFKWKKEGIERAVLEVQDGNALFSQRICGLFQSLVEYNNQ</sequence>
<keyword evidence="4" id="KW-1185">Reference proteome</keyword>
<protein>
    <submittedName>
        <fullName evidence="3">Uncharacterized protein</fullName>
    </submittedName>
</protein>
<name>A0ABP1GIY5_9EUKA</name>
<dbReference type="PROSITE" id="PS51450">
    <property type="entry name" value="LRR"/>
    <property type="match status" value="7"/>
</dbReference>
<evidence type="ECO:0000256" key="2">
    <source>
        <dbReference type="ARBA" id="ARBA00022737"/>
    </source>
</evidence>
<keyword evidence="1" id="KW-0433">Leucine-rich repeat</keyword>
<dbReference type="InterPro" id="IPR001611">
    <property type="entry name" value="Leu-rich_rpt"/>
</dbReference>
<dbReference type="Pfam" id="PF12799">
    <property type="entry name" value="LRR_4"/>
    <property type="match status" value="1"/>
</dbReference>
<accession>A0ABP1GIY5</accession>
<dbReference type="SMART" id="SM00365">
    <property type="entry name" value="LRR_SD22"/>
    <property type="match status" value="7"/>
</dbReference>
<reference evidence="3 4" key="1">
    <citation type="submission" date="2024-07" db="EMBL/GenBank/DDBJ databases">
        <authorList>
            <person name="Akdeniz Z."/>
        </authorList>
    </citation>
    <scope>NUCLEOTIDE SEQUENCE [LARGE SCALE GENOMIC DNA]</scope>
</reference>
<keyword evidence="2" id="KW-0677">Repeat</keyword>
<dbReference type="PANTHER" id="PTHR46652">
    <property type="entry name" value="LEUCINE-RICH REPEAT AND IQ DOMAIN-CONTAINING PROTEIN 1-RELATED"/>
    <property type="match status" value="1"/>
</dbReference>
<evidence type="ECO:0000313" key="4">
    <source>
        <dbReference type="Proteomes" id="UP001642409"/>
    </source>
</evidence>
<dbReference type="InterPro" id="IPR032675">
    <property type="entry name" value="LRR_dom_sf"/>
</dbReference>
<dbReference type="EMBL" id="CAXDID020000002">
    <property type="protein sequence ID" value="CAL5971261.1"/>
    <property type="molecule type" value="Genomic_DNA"/>
</dbReference>
<dbReference type="Proteomes" id="UP001642409">
    <property type="component" value="Unassembled WGS sequence"/>
</dbReference>
<dbReference type="InterPro" id="IPR025875">
    <property type="entry name" value="Leu-rich_rpt_4"/>
</dbReference>
<evidence type="ECO:0000256" key="1">
    <source>
        <dbReference type="ARBA" id="ARBA00022614"/>
    </source>
</evidence>
<dbReference type="PANTHER" id="PTHR46652:SF3">
    <property type="entry name" value="LEUCINE-RICH REPEAT-CONTAINING PROTEIN 9"/>
    <property type="match status" value="1"/>
</dbReference>
<dbReference type="Gene3D" id="3.80.10.10">
    <property type="entry name" value="Ribonuclease Inhibitor"/>
    <property type="match status" value="2"/>
</dbReference>
<comment type="caution">
    <text evidence="3">The sequence shown here is derived from an EMBL/GenBank/DDBJ whole genome shotgun (WGS) entry which is preliminary data.</text>
</comment>
<evidence type="ECO:0000313" key="3">
    <source>
        <dbReference type="EMBL" id="CAL5971261.1"/>
    </source>
</evidence>
<dbReference type="SUPFAM" id="SSF52058">
    <property type="entry name" value="L domain-like"/>
    <property type="match status" value="1"/>
</dbReference>
<dbReference type="InterPro" id="IPR050836">
    <property type="entry name" value="SDS22/Internalin_LRR"/>
</dbReference>
<proteinExistence type="predicted"/>
<gene>
    <name evidence="3" type="ORF">HINF_LOCUS1201</name>
</gene>